<dbReference type="GO" id="GO:0004519">
    <property type="term" value="F:endonuclease activity"/>
    <property type="evidence" value="ECO:0007669"/>
    <property type="project" value="InterPro"/>
</dbReference>
<feature type="region of interest" description="Disordered" evidence="2">
    <location>
        <begin position="476"/>
        <end position="525"/>
    </location>
</feature>
<dbReference type="Gene3D" id="1.10.30.50">
    <property type="match status" value="1"/>
</dbReference>
<name>A0A7V9A1R5_9CORY</name>
<comment type="caution">
    <text evidence="4">The sequence shown here is derived from an EMBL/GenBank/DDBJ whole genome shotgun (WGS) entry which is preliminary data.</text>
</comment>
<organism evidence="4 5">
    <name type="scientific">Corynebacterium wankanglinii</name>
    <dbReference type="NCBI Taxonomy" id="2735136"/>
    <lineage>
        <taxon>Bacteria</taxon>
        <taxon>Bacillati</taxon>
        <taxon>Actinomycetota</taxon>
        <taxon>Actinomycetes</taxon>
        <taxon>Mycobacteriales</taxon>
        <taxon>Corynebacteriaceae</taxon>
        <taxon>Corynebacterium</taxon>
    </lineage>
</organism>
<dbReference type="GO" id="GO:0003676">
    <property type="term" value="F:nucleic acid binding"/>
    <property type="evidence" value="ECO:0007669"/>
    <property type="project" value="InterPro"/>
</dbReference>
<keyword evidence="5" id="KW-1185">Reference proteome</keyword>
<feature type="region of interest" description="Disordered" evidence="2">
    <location>
        <begin position="120"/>
        <end position="154"/>
    </location>
</feature>
<feature type="compositionally biased region" description="Low complexity" evidence="2">
    <location>
        <begin position="500"/>
        <end position="517"/>
    </location>
</feature>
<accession>A0A7V9A1R5</accession>
<dbReference type="RefSeq" id="WP_181192111.1">
    <property type="nucleotide sequence ID" value="NZ_JABFED010000003.1"/>
</dbReference>
<dbReference type="InterPro" id="IPR003615">
    <property type="entry name" value="HNH_nuc"/>
</dbReference>
<dbReference type="Pfam" id="PF01844">
    <property type="entry name" value="HNH"/>
    <property type="match status" value="1"/>
</dbReference>
<comment type="similarity">
    <text evidence="1">Belongs to the Rv1128c/1148c/1588c/1702c/1945/3466 family.</text>
</comment>
<evidence type="ECO:0000313" key="5">
    <source>
        <dbReference type="Proteomes" id="UP000577408"/>
    </source>
</evidence>
<dbReference type="GO" id="GO:0008270">
    <property type="term" value="F:zinc ion binding"/>
    <property type="evidence" value="ECO:0007669"/>
    <property type="project" value="InterPro"/>
</dbReference>
<sequence>MHSITELVDRVVDGLTQLRLLMDDPSALPLTAITPDIARLERAMDKKAYLDAAFAQACVLADAGKLVGANYPDAYLTEKLGISRGEAYNRLARAKAMFAPPPPPPEPDLEDLFDGGETAEDERAAAEEAARKKTEEEAERRRKDQEDARRRADEIPAAKQDIIRRELDRLLKAAEGDRMRIFSRAMEQAKYRDEKDLRSFVKRLVDDANRPHAKANPNAGFEKRDASLGKENADGTFDVRLSMTAGDYALYKALTDKGLAPNSNIPAELQGERDPRTRGQRRYDQFMRILRQYEEGEQAANGGAASVVVSITLDDLAQADANTLFQTNVGVELDAFDLVRLGMDGTSDFLLTVDGLSGVPLHLGRSKRLASVGQRIAMFAVQGVCSWAGCTTSMSECEAHHIISWLRYGATDIENLTGLCPTHHRCNNDHRDGSFNKGYMDYDPDTGTAILVKADGTRHANTTDPAMHSAVNRIRAKRASAPPPRGTTHWPTSPPPPTFGPSGAHPGHAGHTPNHTPSYRMPLRP</sequence>
<dbReference type="Pfam" id="PF02720">
    <property type="entry name" value="DUF222"/>
    <property type="match status" value="1"/>
</dbReference>
<dbReference type="SMART" id="SM00507">
    <property type="entry name" value="HNHc"/>
    <property type="match status" value="1"/>
</dbReference>
<evidence type="ECO:0000259" key="3">
    <source>
        <dbReference type="SMART" id="SM00507"/>
    </source>
</evidence>
<proteinExistence type="inferred from homology"/>
<feature type="domain" description="HNH nuclease" evidence="3">
    <location>
        <begin position="373"/>
        <end position="425"/>
    </location>
</feature>
<dbReference type="InterPro" id="IPR003870">
    <property type="entry name" value="DUF222"/>
</dbReference>
<dbReference type="InterPro" id="IPR002711">
    <property type="entry name" value="HNH"/>
</dbReference>
<evidence type="ECO:0000313" key="4">
    <source>
        <dbReference type="EMBL" id="MBA1837383.1"/>
    </source>
</evidence>
<dbReference type="EMBL" id="JABFED010000003">
    <property type="protein sequence ID" value="MBA1837383.1"/>
    <property type="molecule type" value="Genomic_DNA"/>
</dbReference>
<dbReference type="AlphaFoldDB" id="A0A7V9A1R5"/>
<dbReference type="CDD" id="cd00085">
    <property type="entry name" value="HNHc"/>
    <property type="match status" value="1"/>
</dbReference>
<dbReference type="Proteomes" id="UP000577408">
    <property type="component" value="Unassembled WGS sequence"/>
</dbReference>
<evidence type="ECO:0000256" key="1">
    <source>
        <dbReference type="ARBA" id="ARBA00023450"/>
    </source>
</evidence>
<feature type="compositionally biased region" description="Basic and acidic residues" evidence="2">
    <location>
        <begin position="121"/>
        <end position="154"/>
    </location>
</feature>
<evidence type="ECO:0000256" key="2">
    <source>
        <dbReference type="SAM" id="MobiDB-lite"/>
    </source>
</evidence>
<reference evidence="4 5" key="1">
    <citation type="submission" date="2020-05" db="EMBL/GenBank/DDBJ databases">
        <title>Descriptions of Corynebacterium xxxx sp. nov., Corynebacterium yyyy sp. nov. and Corynebacterium zzzz sp. nov.</title>
        <authorList>
            <person name="Zhang G."/>
        </authorList>
    </citation>
    <scope>NUCLEOTIDE SEQUENCE [LARGE SCALE GENOMIC DNA]</scope>
    <source>
        <strain evidence="5">zg-913</strain>
    </source>
</reference>
<protein>
    <submittedName>
        <fullName evidence="4">DUF222 domain-containing protein</fullName>
    </submittedName>
</protein>
<gene>
    <name evidence="4" type="ORF">HMA55_05615</name>
</gene>